<keyword evidence="1" id="KW-1133">Transmembrane helix</keyword>
<feature type="transmembrane region" description="Helical" evidence="1">
    <location>
        <begin position="186"/>
        <end position="210"/>
    </location>
</feature>
<evidence type="ECO:0000313" key="2">
    <source>
        <dbReference type="EMBL" id="KAK5114126.1"/>
    </source>
</evidence>
<dbReference type="GO" id="GO:0032153">
    <property type="term" value="C:cell division site"/>
    <property type="evidence" value="ECO:0007669"/>
    <property type="project" value="TreeGrafter"/>
</dbReference>
<organism evidence="2 3">
    <name type="scientific">Meristemomyces frigidus</name>
    <dbReference type="NCBI Taxonomy" id="1508187"/>
    <lineage>
        <taxon>Eukaryota</taxon>
        <taxon>Fungi</taxon>
        <taxon>Dikarya</taxon>
        <taxon>Ascomycota</taxon>
        <taxon>Pezizomycotina</taxon>
        <taxon>Dothideomycetes</taxon>
        <taxon>Dothideomycetidae</taxon>
        <taxon>Mycosphaerellales</taxon>
        <taxon>Teratosphaeriaceae</taxon>
        <taxon>Meristemomyces</taxon>
    </lineage>
</organism>
<dbReference type="GO" id="GO:0035838">
    <property type="term" value="C:growing cell tip"/>
    <property type="evidence" value="ECO:0007669"/>
    <property type="project" value="TreeGrafter"/>
</dbReference>
<accession>A0AAN7TGL1</accession>
<proteinExistence type="predicted"/>
<sequence length="246" mass="25923">MAMYGVVKSTHWIGVALLLISSLLLLVTTISAPIIGDISLLRVTLTNQSDIRNSSVSFGTFGYCVLDVPPVTSDQDWCSKRKIGYAPADLMAQIDGTQFTEAAAGTADSLTRVMVLHPVSCGLAFVAFLCSLGAGVIGSLIGALAALAAWVLVIVSLAVDFTIFGLVHRHVNNDGSGSSAKFGPAIWLLVASLITLLLGMLLVFFTCCAARREKRNGAMTKNEGYPPAAQYKGGVSGPRKKKLGLF</sequence>
<dbReference type="AlphaFoldDB" id="A0AAN7TGL1"/>
<dbReference type="PANTHER" id="PTHR28013:SF7">
    <property type="entry name" value="PALI-DOMAIN-CONTAINING PROTEIN"/>
    <property type="match status" value="1"/>
</dbReference>
<evidence type="ECO:0000256" key="1">
    <source>
        <dbReference type="SAM" id="Phobius"/>
    </source>
</evidence>
<keyword evidence="1" id="KW-0472">Membrane</keyword>
<keyword evidence="1" id="KW-0812">Transmembrane</keyword>
<gene>
    <name evidence="2" type="ORF">LTR62_002696</name>
</gene>
<protein>
    <recommendedName>
        <fullName evidence="4">Pali-domain-containing protein</fullName>
    </recommendedName>
</protein>
<evidence type="ECO:0000313" key="3">
    <source>
        <dbReference type="Proteomes" id="UP001310890"/>
    </source>
</evidence>
<feature type="transmembrane region" description="Helical" evidence="1">
    <location>
        <begin position="12"/>
        <end position="35"/>
    </location>
</feature>
<dbReference type="Gene3D" id="1.20.140.150">
    <property type="match status" value="1"/>
</dbReference>
<dbReference type="PANTHER" id="PTHR28013">
    <property type="entry name" value="PROTEIN DCV1-RELATED"/>
    <property type="match status" value="1"/>
</dbReference>
<dbReference type="InterPro" id="IPR009571">
    <property type="entry name" value="SUR7/Rim9-like_fungi"/>
</dbReference>
<feature type="transmembrane region" description="Helical" evidence="1">
    <location>
        <begin position="115"/>
        <end position="137"/>
    </location>
</feature>
<dbReference type="EMBL" id="JAVRRL010000019">
    <property type="protein sequence ID" value="KAK5114126.1"/>
    <property type="molecule type" value="Genomic_DNA"/>
</dbReference>
<comment type="caution">
    <text evidence="2">The sequence shown here is derived from an EMBL/GenBank/DDBJ whole genome shotgun (WGS) entry which is preliminary data.</text>
</comment>
<dbReference type="Pfam" id="PF06687">
    <property type="entry name" value="SUR7"/>
    <property type="match status" value="1"/>
</dbReference>
<dbReference type="InterPro" id="IPR051380">
    <property type="entry name" value="pH-response_reg_palI/RIM9"/>
</dbReference>
<dbReference type="Proteomes" id="UP001310890">
    <property type="component" value="Unassembled WGS sequence"/>
</dbReference>
<feature type="transmembrane region" description="Helical" evidence="1">
    <location>
        <begin position="144"/>
        <end position="166"/>
    </location>
</feature>
<evidence type="ECO:0008006" key="4">
    <source>
        <dbReference type="Google" id="ProtNLM"/>
    </source>
</evidence>
<name>A0AAN7TGL1_9PEZI</name>
<reference evidence="2" key="1">
    <citation type="submission" date="2023-08" db="EMBL/GenBank/DDBJ databases">
        <title>Black Yeasts Isolated from many extreme environments.</title>
        <authorList>
            <person name="Coleine C."/>
            <person name="Stajich J.E."/>
            <person name="Selbmann L."/>
        </authorList>
    </citation>
    <scope>NUCLEOTIDE SEQUENCE</scope>
    <source>
        <strain evidence="2">CCFEE 5401</strain>
    </source>
</reference>
<dbReference type="GO" id="GO:0005886">
    <property type="term" value="C:plasma membrane"/>
    <property type="evidence" value="ECO:0007669"/>
    <property type="project" value="InterPro"/>
</dbReference>